<feature type="compositionally biased region" description="Polar residues" evidence="1">
    <location>
        <begin position="26"/>
        <end position="35"/>
    </location>
</feature>
<feature type="region of interest" description="Disordered" evidence="1">
    <location>
        <begin position="1256"/>
        <end position="1290"/>
    </location>
</feature>
<name>A0A165XS25_9AGAM</name>
<feature type="region of interest" description="Disordered" evidence="1">
    <location>
        <begin position="873"/>
        <end position="1160"/>
    </location>
</feature>
<sequence length="1418" mass="158483">MSQPQEKKKTSRVPKASSKKERKSVQRSTSTSSKGEASGGKKRKPSGKHATQEVSDPVSKEAADQAVDVTKKQERAAQQYTHGYGYAPISGNSHLFAKHTVNFRNEFTHNMDDIARSILKFGVLSTGFIIVACKKEDVDKLKPSNNWLECNTATLLSETAGSYKVVAGWHRVCVVSKWDHYKTTFKDEILAEQAAAGELTDPKDKATKLKDCEDRLERLETLSAQVKVWPTQFIDDESCPHATLMNLASNAILAGKYADDKEKLVWVLIHIAKDTKFRLRPAEERAKIVKELSKNLGAVSQSVILDDDLRYHLLRRIQFPALRNNINARELSEGWHRSYDWFMTVALNTAFTVMERLCLNPEQKNAAHAVRPDYSSGSAHYDWYNQKRMEEINKLWIECFRSARKLQDAPDGTSMHLAWPPTDPQHFFHVNLSDPQSCFRIATSSFWNRFRSYCQAEMSDQSLSHIDKIVAAQMYEKIGRSIKVKAETLFFPIVCPALIQTLVDMYKAVPLAIQQLGLWTHPFSVSITPGRNTLQQYSSSPSASFGCDIVATRCVHGRVTEWHVLRQLYPVHSDLFILQIILEPLFADFPTKKQFSEALKAFTETASQLESGIWIGSKYWEVIGAHTGQISTKATPTTLTVANVMQQLQIADPTKLFSWMMDNTDLYLKANLIGRARSNFQAGFTNLLGAALFCHSKFTVPISSEEYVTLIRSHFRDILLPFREPRLIEDHKNSLEGSLELETDSSIDIPDAPPHWPWWDDGLEYAAVTSTPDDQYSALLVARMKLASQQNAHLADMRKVIKVLDDVCDTDWDVELSTALDDSIRKMLKQLDLCMASAREPLRRSASSSVQLEAQKKISDTADLTALHGEYLLNLSWPPPPSTVVTKKSKKSKTLASLTDDDDYDEKEDDDNRNDDDDQEQDVQDDDTPKDEDEEPEATAPDGEEEEETRDEEEIIKRQMKESKRLKKTDKTTAEAQLAAARANPGLRDPQRPKLSQPSSSAPLTPPPPSQFHRNPPSPSPATPRASSASRDDLEEESTPKASDFVPPSSSAPDPNSMDVDENAIINAPIFPQPPPPTMPVQSSDSYELDDIQIEEKDLQDIENQPSSKDSDKVEKLNEQDEATKIDSNDGPLHDSSSENPTDELSDIEPYDEANYSPKRPKTKYDYLIRLEDEHHLPANLKFREVGKYKRVRRSQEGTRGWEPANFDDMDFQWHSYYSKHPEAEYYCVSEKPPNSIKFTDFPISSVVRLTLIPEGRKPMPKSNAKFPPQFKTLHQPPPPLSSASSSTLRSSALKKNAASVGAAALPRSSSSASSSSLKPSTQNATTIFGAPTPNSKSSAKIPSQKVSSTLLKDQLAEDMEKEHDSDSSEEGGTGSFLPPGVIPSVGLISGKRGREPDSSAAPEPLSKKPRGSNNSSS</sequence>
<feature type="compositionally biased region" description="Pro residues" evidence="1">
    <location>
        <begin position="1004"/>
        <end position="1022"/>
    </location>
</feature>
<gene>
    <name evidence="2" type="ORF">SISSUDRAFT_1037703</name>
</gene>
<reference evidence="2 3" key="1">
    <citation type="journal article" date="2016" name="Mol. Biol. Evol.">
        <title>Comparative Genomics of Early-Diverging Mushroom-Forming Fungi Provides Insights into the Origins of Lignocellulose Decay Capabilities.</title>
        <authorList>
            <person name="Nagy L.G."/>
            <person name="Riley R."/>
            <person name="Tritt A."/>
            <person name="Adam C."/>
            <person name="Daum C."/>
            <person name="Floudas D."/>
            <person name="Sun H."/>
            <person name="Yadav J.S."/>
            <person name="Pangilinan J."/>
            <person name="Larsson K.H."/>
            <person name="Matsuura K."/>
            <person name="Barry K."/>
            <person name="Labutti K."/>
            <person name="Kuo R."/>
            <person name="Ohm R.A."/>
            <person name="Bhattacharya S.S."/>
            <person name="Shirouzu T."/>
            <person name="Yoshinaga Y."/>
            <person name="Martin F.M."/>
            <person name="Grigoriev I.V."/>
            <person name="Hibbett D.S."/>
        </authorList>
    </citation>
    <scope>NUCLEOTIDE SEQUENCE [LARGE SCALE GENOMIC DNA]</scope>
    <source>
        <strain evidence="2 3">HHB10207 ss-3</strain>
    </source>
</reference>
<accession>A0A165XS25</accession>
<feature type="compositionally biased region" description="Basic and acidic residues" evidence="1">
    <location>
        <begin position="1355"/>
        <end position="1367"/>
    </location>
</feature>
<keyword evidence="3" id="KW-1185">Reference proteome</keyword>
<proteinExistence type="predicted"/>
<feature type="compositionally biased region" description="Low complexity" evidence="1">
    <location>
        <begin position="1305"/>
        <end position="1321"/>
    </location>
</feature>
<organism evidence="2 3">
    <name type="scientific">Sistotremastrum suecicum HHB10207 ss-3</name>
    <dbReference type="NCBI Taxonomy" id="1314776"/>
    <lineage>
        <taxon>Eukaryota</taxon>
        <taxon>Fungi</taxon>
        <taxon>Dikarya</taxon>
        <taxon>Basidiomycota</taxon>
        <taxon>Agaricomycotina</taxon>
        <taxon>Agaricomycetes</taxon>
        <taxon>Sistotremastrales</taxon>
        <taxon>Sistotremastraceae</taxon>
        <taxon>Sistotremastrum</taxon>
    </lineage>
</organism>
<evidence type="ECO:0000313" key="2">
    <source>
        <dbReference type="EMBL" id="KZT32485.1"/>
    </source>
</evidence>
<dbReference type="EMBL" id="KV428327">
    <property type="protein sequence ID" value="KZT32485.1"/>
    <property type="molecule type" value="Genomic_DNA"/>
</dbReference>
<feature type="region of interest" description="Disordered" evidence="1">
    <location>
        <begin position="1"/>
        <end position="74"/>
    </location>
</feature>
<feature type="compositionally biased region" description="Low complexity" evidence="1">
    <location>
        <begin position="974"/>
        <end position="983"/>
    </location>
</feature>
<protein>
    <submittedName>
        <fullName evidence="2">Uncharacterized protein</fullName>
    </submittedName>
</protein>
<feature type="compositionally biased region" description="Acidic residues" evidence="1">
    <location>
        <begin position="899"/>
        <end position="954"/>
    </location>
</feature>
<feature type="region of interest" description="Disordered" evidence="1">
    <location>
        <begin position="1305"/>
        <end position="1418"/>
    </location>
</feature>
<feature type="compositionally biased region" description="Basic and acidic residues" evidence="1">
    <location>
        <begin position="955"/>
        <end position="973"/>
    </location>
</feature>
<feature type="compositionally biased region" description="Polar residues" evidence="1">
    <location>
        <begin position="1322"/>
        <end position="1352"/>
    </location>
</feature>
<evidence type="ECO:0000313" key="3">
    <source>
        <dbReference type="Proteomes" id="UP000076798"/>
    </source>
</evidence>
<feature type="compositionally biased region" description="Basic and acidic residues" evidence="1">
    <location>
        <begin position="58"/>
        <end position="74"/>
    </location>
</feature>
<evidence type="ECO:0000256" key="1">
    <source>
        <dbReference type="SAM" id="MobiDB-lite"/>
    </source>
</evidence>
<dbReference type="Proteomes" id="UP000076798">
    <property type="component" value="Unassembled WGS sequence"/>
</dbReference>
<feature type="compositionally biased region" description="Basic and acidic residues" evidence="1">
    <location>
        <begin position="1109"/>
        <end position="1137"/>
    </location>
</feature>
<feature type="compositionally biased region" description="Acidic residues" evidence="1">
    <location>
        <begin position="1141"/>
        <end position="1152"/>
    </location>
</feature>